<keyword evidence="4 6" id="KW-1133">Transmembrane helix</keyword>
<dbReference type="PRINTS" id="PR00813">
    <property type="entry name" value="BCTERIALGSPG"/>
</dbReference>
<evidence type="ECO:0000313" key="7">
    <source>
        <dbReference type="EMBL" id="OGY45707.1"/>
    </source>
</evidence>
<protein>
    <recommendedName>
        <fullName evidence="9">Type II secretion system protein GspG C-terminal domain-containing protein</fullName>
    </recommendedName>
</protein>
<keyword evidence="2" id="KW-0488">Methylation</keyword>
<evidence type="ECO:0000256" key="2">
    <source>
        <dbReference type="ARBA" id="ARBA00022481"/>
    </source>
</evidence>
<gene>
    <name evidence="7" type="ORF">A2731_02095</name>
</gene>
<dbReference type="GO" id="GO:0015627">
    <property type="term" value="C:type II protein secretion system complex"/>
    <property type="evidence" value="ECO:0007669"/>
    <property type="project" value="InterPro"/>
</dbReference>
<proteinExistence type="predicted"/>
<keyword evidence="3 6" id="KW-0812">Transmembrane</keyword>
<accession>A0A1G1Y2A6</accession>
<dbReference type="PANTHER" id="PTHR30093:SF44">
    <property type="entry name" value="TYPE II SECRETION SYSTEM CORE PROTEIN G"/>
    <property type="match status" value="1"/>
</dbReference>
<dbReference type="Pfam" id="PF07963">
    <property type="entry name" value="N_methyl"/>
    <property type="match status" value="1"/>
</dbReference>
<dbReference type="GO" id="GO:0015628">
    <property type="term" value="P:protein secretion by the type II secretion system"/>
    <property type="evidence" value="ECO:0007669"/>
    <property type="project" value="InterPro"/>
</dbReference>
<comment type="caution">
    <text evidence="7">The sequence shown here is derived from an EMBL/GenBank/DDBJ whole genome shotgun (WGS) entry which is preliminary data.</text>
</comment>
<evidence type="ECO:0008006" key="9">
    <source>
        <dbReference type="Google" id="ProtNLM"/>
    </source>
</evidence>
<keyword evidence="5 6" id="KW-0472">Membrane</keyword>
<dbReference type="SUPFAM" id="SSF54523">
    <property type="entry name" value="Pili subunits"/>
    <property type="match status" value="1"/>
</dbReference>
<dbReference type="STRING" id="1797533.A2731_02095"/>
<dbReference type="InterPro" id="IPR000983">
    <property type="entry name" value="Bac_GSPG_pilin"/>
</dbReference>
<feature type="transmembrane region" description="Helical" evidence="6">
    <location>
        <begin position="20"/>
        <end position="41"/>
    </location>
</feature>
<name>A0A1G1Y2A6_9BACT</name>
<evidence type="ECO:0000256" key="6">
    <source>
        <dbReference type="SAM" id="Phobius"/>
    </source>
</evidence>
<dbReference type="Proteomes" id="UP000176241">
    <property type="component" value="Unassembled WGS sequence"/>
</dbReference>
<evidence type="ECO:0000256" key="5">
    <source>
        <dbReference type="ARBA" id="ARBA00023136"/>
    </source>
</evidence>
<evidence type="ECO:0000256" key="1">
    <source>
        <dbReference type="ARBA" id="ARBA00004167"/>
    </source>
</evidence>
<dbReference type="InterPro" id="IPR045584">
    <property type="entry name" value="Pilin-like"/>
</dbReference>
<evidence type="ECO:0000256" key="3">
    <source>
        <dbReference type="ARBA" id="ARBA00022692"/>
    </source>
</evidence>
<dbReference type="EMBL" id="MHIC01000011">
    <property type="protein sequence ID" value="OGY45707.1"/>
    <property type="molecule type" value="Genomic_DNA"/>
</dbReference>
<sequence length="197" mass="20986">MKKINLSTSSKLKGFTLIELLVVIAIIGLLSTLAVVALNSARQKARDAKRVADIKQVQTALELFYNDNSGYPWTPDGDDEVVIGRVATDDDCGGSACTLLCFSDDLDSSNDGFQASGGCDGSNNTTFMGLVPAAPRPPATADYRYHAYQGTAPTFDDCTIAGDKCTTYEIIFDLEKPISSLGNGTNCMAYPIGMICN</sequence>
<dbReference type="NCBIfam" id="TIGR02532">
    <property type="entry name" value="IV_pilin_GFxxxE"/>
    <property type="match status" value="1"/>
</dbReference>
<dbReference type="GO" id="GO:0016020">
    <property type="term" value="C:membrane"/>
    <property type="evidence" value="ECO:0007669"/>
    <property type="project" value="UniProtKB-SubCell"/>
</dbReference>
<reference evidence="7 8" key="1">
    <citation type="journal article" date="2016" name="Nat. Commun.">
        <title>Thousands of microbial genomes shed light on interconnected biogeochemical processes in an aquifer system.</title>
        <authorList>
            <person name="Anantharaman K."/>
            <person name="Brown C.T."/>
            <person name="Hug L.A."/>
            <person name="Sharon I."/>
            <person name="Castelle C.J."/>
            <person name="Probst A.J."/>
            <person name="Thomas B.C."/>
            <person name="Singh A."/>
            <person name="Wilkins M.J."/>
            <person name="Karaoz U."/>
            <person name="Brodie E.L."/>
            <person name="Williams K.H."/>
            <person name="Hubbard S.S."/>
            <person name="Banfield J.F."/>
        </authorList>
    </citation>
    <scope>NUCLEOTIDE SEQUENCE [LARGE SCALE GENOMIC DNA]</scope>
</reference>
<organism evidence="7 8">
    <name type="scientific">Candidatus Buchananbacteria bacterium RIFCSPHIGHO2_01_FULL_39_8</name>
    <dbReference type="NCBI Taxonomy" id="1797533"/>
    <lineage>
        <taxon>Bacteria</taxon>
        <taxon>Candidatus Buchananiibacteriota</taxon>
    </lineage>
</organism>
<dbReference type="InterPro" id="IPR012902">
    <property type="entry name" value="N_methyl_site"/>
</dbReference>
<dbReference type="PROSITE" id="PS00409">
    <property type="entry name" value="PROKAR_NTER_METHYL"/>
    <property type="match status" value="1"/>
</dbReference>
<evidence type="ECO:0000256" key="4">
    <source>
        <dbReference type="ARBA" id="ARBA00022989"/>
    </source>
</evidence>
<dbReference type="Gene3D" id="3.30.700.10">
    <property type="entry name" value="Glycoprotein, Type 4 Pilin"/>
    <property type="match status" value="1"/>
</dbReference>
<dbReference type="AlphaFoldDB" id="A0A1G1Y2A6"/>
<evidence type="ECO:0000313" key="8">
    <source>
        <dbReference type="Proteomes" id="UP000176241"/>
    </source>
</evidence>
<comment type="subcellular location">
    <subcellularLocation>
        <location evidence="1">Membrane</location>
        <topology evidence="1">Single-pass membrane protein</topology>
    </subcellularLocation>
</comment>
<dbReference type="PANTHER" id="PTHR30093">
    <property type="entry name" value="GENERAL SECRETION PATHWAY PROTEIN G"/>
    <property type="match status" value="1"/>
</dbReference>